<dbReference type="Gene3D" id="3.90.550.20">
    <property type="match status" value="1"/>
</dbReference>
<dbReference type="InterPro" id="IPR007577">
    <property type="entry name" value="GlycoTrfase_DXD_sugar-bd_CS"/>
</dbReference>
<protein>
    <recommendedName>
        <fullName evidence="3">Alpha 1,4-glycosyltransferase domain-containing protein</fullName>
    </recommendedName>
</protein>
<reference evidence="2" key="1">
    <citation type="submission" date="2021-01" db="EMBL/GenBank/DDBJ databases">
        <authorList>
            <person name="Corre E."/>
            <person name="Pelletier E."/>
            <person name="Niang G."/>
            <person name="Scheremetjew M."/>
            <person name="Finn R."/>
            <person name="Kale V."/>
            <person name="Holt S."/>
            <person name="Cochrane G."/>
            <person name="Meng A."/>
            <person name="Brown T."/>
            <person name="Cohen L."/>
        </authorList>
    </citation>
    <scope>NUCLEOTIDE SEQUENCE</scope>
    <source>
        <strain evidence="2">Pop2</strain>
    </source>
</reference>
<dbReference type="InterPro" id="IPR029044">
    <property type="entry name" value="Nucleotide-diphossugar_trans"/>
</dbReference>
<dbReference type="EMBL" id="HBGN01018229">
    <property type="protein sequence ID" value="CAD9331099.1"/>
    <property type="molecule type" value="Transcribed_RNA"/>
</dbReference>
<dbReference type="PANTHER" id="PTHR32385:SF15">
    <property type="entry name" value="INOSITOL PHOSPHOCERAMIDE MANNOSYLTRANSFERASE 1"/>
    <property type="match status" value="1"/>
</dbReference>
<sequence length="187" mass="21539">MKADLFRLAAVSVLGGFYMDMDMLAKGSFDPIVYSGCGAVFPKEWWRDDDAFFDRHFKLPLDSEDHWQVGNYAFAAVPKHPLLIDSLEEAIKRSTELIHSKGEKVDDVTDLDVLRTTGPYMLSEVYHDGRKEGEYKDVLHISGDKSRPLKKGQEHRFSWHKFGPYAEHMLSHTWVQAEEEMKSDTEL</sequence>
<evidence type="ECO:0008006" key="3">
    <source>
        <dbReference type="Google" id="ProtNLM"/>
    </source>
</evidence>
<dbReference type="InterPro" id="IPR051706">
    <property type="entry name" value="Glycosyltransferase_domain"/>
</dbReference>
<evidence type="ECO:0000256" key="1">
    <source>
        <dbReference type="ARBA" id="ARBA00022679"/>
    </source>
</evidence>
<dbReference type="GO" id="GO:0016020">
    <property type="term" value="C:membrane"/>
    <property type="evidence" value="ECO:0007669"/>
    <property type="project" value="GOC"/>
</dbReference>
<dbReference type="SUPFAM" id="SSF53448">
    <property type="entry name" value="Nucleotide-diphospho-sugar transferases"/>
    <property type="match status" value="1"/>
</dbReference>
<organism evidence="2">
    <name type="scientific">Ditylum brightwellii</name>
    <dbReference type="NCBI Taxonomy" id="49249"/>
    <lineage>
        <taxon>Eukaryota</taxon>
        <taxon>Sar</taxon>
        <taxon>Stramenopiles</taxon>
        <taxon>Ochrophyta</taxon>
        <taxon>Bacillariophyta</taxon>
        <taxon>Mediophyceae</taxon>
        <taxon>Lithodesmiophycidae</taxon>
        <taxon>Lithodesmiales</taxon>
        <taxon>Lithodesmiaceae</taxon>
        <taxon>Ditylum</taxon>
    </lineage>
</organism>
<proteinExistence type="predicted"/>
<dbReference type="GO" id="GO:0051999">
    <property type="term" value="P:mannosyl-inositol phosphorylceramide biosynthetic process"/>
    <property type="evidence" value="ECO:0007669"/>
    <property type="project" value="TreeGrafter"/>
</dbReference>
<dbReference type="Pfam" id="PF04488">
    <property type="entry name" value="Gly_transf_sug"/>
    <property type="match status" value="1"/>
</dbReference>
<dbReference type="GO" id="GO:0000030">
    <property type="term" value="F:mannosyltransferase activity"/>
    <property type="evidence" value="ECO:0007669"/>
    <property type="project" value="TreeGrafter"/>
</dbReference>
<accession>A0A7S2EDX8</accession>
<evidence type="ECO:0000313" key="2">
    <source>
        <dbReference type="EMBL" id="CAD9331099.1"/>
    </source>
</evidence>
<dbReference type="AlphaFoldDB" id="A0A7S2EDX8"/>
<name>A0A7S2EDX8_9STRA</name>
<keyword evidence="1" id="KW-0808">Transferase</keyword>
<gene>
    <name evidence="2" type="ORF">DBRI1063_LOCUS11631</name>
</gene>
<dbReference type="PANTHER" id="PTHR32385">
    <property type="entry name" value="MANNOSYL PHOSPHORYLINOSITOL CERAMIDE SYNTHASE"/>
    <property type="match status" value="1"/>
</dbReference>